<evidence type="ECO:0000256" key="1">
    <source>
        <dbReference type="ARBA" id="ARBA00004370"/>
    </source>
</evidence>
<dbReference type="PANTHER" id="PTHR35814:SF1">
    <property type="entry name" value="GLUTATHIONE S-TRANSFERASE-RELATED"/>
    <property type="match status" value="1"/>
</dbReference>
<dbReference type="KEGG" id="dpp:DICPUDRAFT_74149"/>
<feature type="transmembrane region" description="Helical" evidence="5">
    <location>
        <begin position="129"/>
        <end position="149"/>
    </location>
</feature>
<sequence>MITLTPVTGTYFGILGGYYLYLSINVIKQRLKAGVPTGDGTLSIIRDYARSKGEAPLKFDKYEPLVLAIRAHSNFCEYVPIVGVLSIISELHGAPAGLLHAILATFTIGRILHSSGIQKKGSLGSGRKIGAMSTFGVLFLSSASCLYFSNKDIIHRLIGR</sequence>
<feature type="transmembrane region" description="Helical" evidence="5">
    <location>
        <begin position="6"/>
        <end position="22"/>
    </location>
</feature>
<dbReference type="PANTHER" id="PTHR35814">
    <property type="match status" value="1"/>
</dbReference>
<keyword evidence="7" id="KW-1185">Reference proteome</keyword>
<dbReference type="SUPFAM" id="SSF161084">
    <property type="entry name" value="MAPEG domain-like"/>
    <property type="match status" value="1"/>
</dbReference>
<dbReference type="STRING" id="5786.F0Z6X5"/>
<dbReference type="EMBL" id="GL870944">
    <property type="protein sequence ID" value="EGC40230.1"/>
    <property type="molecule type" value="Genomic_DNA"/>
</dbReference>
<dbReference type="eggNOG" id="ENOG502SB6X">
    <property type="taxonomic scope" value="Eukaryota"/>
</dbReference>
<dbReference type="OMA" id="SHANFVE"/>
<accession>F0Z6X5</accession>
<name>F0Z6X5_DICPU</name>
<evidence type="ECO:0000256" key="2">
    <source>
        <dbReference type="ARBA" id="ARBA00022692"/>
    </source>
</evidence>
<dbReference type="AlphaFoldDB" id="F0Z6X5"/>
<evidence type="ECO:0000313" key="7">
    <source>
        <dbReference type="Proteomes" id="UP000001064"/>
    </source>
</evidence>
<proteinExistence type="predicted"/>
<dbReference type="RefSeq" id="XP_003283166.1">
    <property type="nucleotide sequence ID" value="XM_003283118.1"/>
</dbReference>
<gene>
    <name evidence="6" type="ORF">DICPUDRAFT_74149</name>
</gene>
<organism evidence="6 7">
    <name type="scientific">Dictyostelium purpureum</name>
    <name type="common">Slime mold</name>
    <dbReference type="NCBI Taxonomy" id="5786"/>
    <lineage>
        <taxon>Eukaryota</taxon>
        <taxon>Amoebozoa</taxon>
        <taxon>Evosea</taxon>
        <taxon>Eumycetozoa</taxon>
        <taxon>Dictyostelia</taxon>
        <taxon>Dictyosteliales</taxon>
        <taxon>Dictyosteliaceae</taxon>
        <taxon>Dictyostelium</taxon>
    </lineage>
</organism>
<keyword evidence="3 5" id="KW-1133">Transmembrane helix</keyword>
<dbReference type="VEuPathDB" id="AmoebaDB:DICPUDRAFT_74149"/>
<protein>
    <submittedName>
        <fullName evidence="6">Uncharacterized protein</fullName>
    </submittedName>
</protein>
<reference evidence="7" key="1">
    <citation type="journal article" date="2011" name="Genome Biol.">
        <title>Comparative genomics of the social amoebae Dictyostelium discoideum and Dictyostelium purpureum.</title>
        <authorList>
            <consortium name="US DOE Joint Genome Institute (JGI-PGF)"/>
            <person name="Sucgang R."/>
            <person name="Kuo A."/>
            <person name="Tian X."/>
            <person name="Salerno W."/>
            <person name="Parikh A."/>
            <person name="Feasley C.L."/>
            <person name="Dalin E."/>
            <person name="Tu H."/>
            <person name="Huang E."/>
            <person name="Barry K."/>
            <person name="Lindquist E."/>
            <person name="Shapiro H."/>
            <person name="Bruce D."/>
            <person name="Schmutz J."/>
            <person name="Salamov A."/>
            <person name="Fey P."/>
            <person name="Gaudet P."/>
            <person name="Anjard C."/>
            <person name="Babu M.M."/>
            <person name="Basu S."/>
            <person name="Bushmanova Y."/>
            <person name="van der Wel H."/>
            <person name="Katoh-Kurasawa M."/>
            <person name="Dinh C."/>
            <person name="Coutinho P.M."/>
            <person name="Saito T."/>
            <person name="Elias M."/>
            <person name="Schaap P."/>
            <person name="Kay R.R."/>
            <person name="Henrissat B."/>
            <person name="Eichinger L."/>
            <person name="Rivero F."/>
            <person name="Putnam N.H."/>
            <person name="West C.M."/>
            <person name="Loomis W.F."/>
            <person name="Chisholm R.L."/>
            <person name="Shaulsky G."/>
            <person name="Strassmann J.E."/>
            <person name="Queller D.C."/>
            <person name="Kuspa A."/>
            <person name="Grigoriev I.V."/>
        </authorList>
    </citation>
    <scope>NUCLEOTIDE SEQUENCE [LARGE SCALE GENOMIC DNA]</scope>
    <source>
        <strain evidence="7">QSDP1</strain>
    </source>
</reference>
<comment type="subcellular location">
    <subcellularLocation>
        <location evidence="1">Membrane</location>
    </subcellularLocation>
</comment>
<dbReference type="InParanoid" id="F0Z6X5"/>
<dbReference type="GO" id="GO:0016020">
    <property type="term" value="C:membrane"/>
    <property type="evidence" value="ECO:0000318"/>
    <property type="project" value="GO_Central"/>
</dbReference>
<keyword evidence="2 5" id="KW-0812">Transmembrane</keyword>
<evidence type="ECO:0000256" key="4">
    <source>
        <dbReference type="ARBA" id="ARBA00023136"/>
    </source>
</evidence>
<dbReference type="Gene3D" id="1.20.120.550">
    <property type="entry name" value="Membrane associated eicosanoid/glutathione metabolism-like domain"/>
    <property type="match status" value="1"/>
</dbReference>
<evidence type="ECO:0000313" key="6">
    <source>
        <dbReference type="EMBL" id="EGC40230.1"/>
    </source>
</evidence>
<dbReference type="InterPro" id="IPR001129">
    <property type="entry name" value="Membr-assoc_MAPEG"/>
</dbReference>
<dbReference type="OrthoDB" id="19091at2759"/>
<dbReference type="GeneID" id="10509122"/>
<keyword evidence="4 5" id="KW-0472">Membrane</keyword>
<dbReference type="Proteomes" id="UP000001064">
    <property type="component" value="Unassembled WGS sequence"/>
</dbReference>
<evidence type="ECO:0000256" key="5">
    <source>
        <dbReference type="SAM" id="Phobius"/>
    </source>
</evidence>
<dbReference type="Pfam" id="PF01124">
    <property type="entry name" value="MAPEG"/>
    <property type="match status" value="1"/>
</dbReference>
<dbReference type="InterPro" id="IPR023352">
    <property type="entry name" value="MAPEG-like_dom_sf"/>
</dbReference>
<evidence type="ECO:0000256" key="3">
    <source>
        <dbReference type="ARBA" id="ARBA00022989"/>
    </source>
</evidence>